<accession>A0A024G9B6</accession>
<dbReference type="Proteomes" id="UP000053237">
    <property type="component" value="Unassembled WGS sequence"/>
</dbReference>
<protein>
    <submittedName>
        <fullName evidence="1">Uncharacterized protein</fullName>
    </submittedName>
</protein>
<dbReference type="InParanoid" id="A0A024G9B6"/>
<reference evidence="1 2" key="1">
    <citation type="submission" date="2012-05" db="EMBL/GenBank/DDBJ databases">
        <title>Recombination and specialization in a pathogen metapopulation.</title>
        <authorList>
            <person name="Gardiner A."/>
            <person name="Kemen E."/>
            <person name="Schultz-Larsen T."/>
            <person name="MacLean D."/>
            <person name="Van Oosterhout C."/>
            <person name="Jones J.D.G."/>
        </authorList>
    </citation>
    <scope>NUCLEOTIDE SEQUENCE [LARGE SCALE GENOMIC DNA]</scope>
    <source>
        <strain evidence="1 2">Ac Nc2</strain>
    </source>
</reference>
<gene>
    <name evidence="1" type="ORF">BN9_039390</name>
</gene>
<evidence type="ECO:0000313" key="2">
    <source>
        <dbReference type="Proteomes" id="UP000053237"/>
    </source>
</evidence>
<dbReference type="AlphaFoldDB" id="A0A024G9B6"/>
<proteinExistence type="predicted"/>
<name>A0A024G9B6_9STRA</name>
<dbReference type="EMBL" id="CAIX01000044">
    <property type="protein sequence ID" value="CCI43155.1"/>
    <property type="molecule type" value="Genomic_DNA"/>
</dbReference>
<comment type="caution">
    <text evidence="1">The sequence shown here is derived from an EMBL/GenBank/DDBJ whole genome shotgun (WGS) entry which is preliminary data.</text>
</comment>
<keyword evidence="2" id="KW-1185">Reference proteome</keyword>
<sequence length="420" mass="47493">MMSGLSLFKTRFGGKSMRALSIKTYAILGLGSSFVHYQCAATQSGLLVQIKPELSFSKDMPFHEKMIEITEEYTLLLNDMSIESDFGANIMQTCLKTWNCCKSYLTASLCESPRSKSQTNSIIRKGSGKDLLVPLLPTSDVPVGEEDMTDRGKLWRMATPIPATINGEVYTIGWKLSGLNLIEWIQSNLIYTTETGFHMSTQTYLTGNKGLYYLKWTATKGYEMNRGHREFSRDKVARLFEGHLSAEVYLHGSTQLDQKIRIDFDVEGIKLPISHYDAMVTELLANYRLSIRPNGKRIQIQQTCDSIQPGLSFLDMKITFSAFNFIVLKAEHYLKEKNGGCTLLMEKSFEEKTWVLGPAVLKASSLIMENTGEEINYLFIQPPETVKERSEKSTDKTVGNEPSVRRRTRALIRVSTLTQQ</sequence>
<evidence type="ECO:0000313" key="1">
    <source>
        <dbReference type="EMBL" id="CCI43155.1"/>
    </source>
</evidence>
<organism evidence="1 2">
    <name type="scientific">Albugo candida</name>
    <dbReference type="NCBI Taxonomy" id="65357"/>
    <lineage>
        <taxon>Eukaryota</taxon>
        <taxon>Sar</taxon>
        <taxon>Stramenopiles</taxon>
        <taxon>Oomycota</taxon>
        <taxon>Peronosporomycetes</taxon>
        <taxon>Albuginales</taxon>
        <taxon>Albuginaceae</taxon>
        <taxon>Albugo</taxon>
    </lineage>
</organism>